<evidence type="ECO:0000313" key="2">
    <source>
        <dbReference type="Proteomes" id="UP001605036"/>
    </source>
</evidence>
<accession>A0ABD1YXV8</accession>
<comment type="caution">
    <text evidence="1">The sequence shown here is derived from an EMBL/GenBank/DDBJ whole genome shotgun (WGS) entry which is preliminary data.</text>
</comment>
<dbReference type="AlphaFoldDB" id="A0ABD1YXV8"/>
<gene>
    <name evidence="1" type="ORF">R1flu_006093</name>
</gene>
<organism evidence="1 2">
    <name type="scientific">Riccia fluitans</name>
    <dbReference type="NCBI Taxonomy" id="41844"/>
    <lineage>
        <taxon>Eukaryota</taxon>
        <taxon>Viridiplantae</taxon>
        <taxon>Streptophyta</taxon>
        <taxon>Embryophyta</taxon>
        <taxon>Marchantiophyta</taxon>
        <taxon>Marchantiopsida</taxon>
        <taxon>Marchantiidae</taxon>
        <taxon>Marchantiales</taxon>
        <taxon>Ricciaceae</taxon>
        <taxon>Riccia</taxon>
    </lineage>
</organism>
<keyword evidence="2" id="KW-1185">Reference proteome</keyword>
<sequence>MRKRKRPPQVAGFSLAPSQFFYSREIRSVESCPAVGATFRVKLIQFPSDGSASLKSRNVVLHSKVVPFSVKRKLNEGRDLHTTYLFCPSPVILVKIRPTE</sequence>
<protein>
    <submittedName>
        <fullName evidence="1">Uncharacterized protein</fullName>
    </submittedName>
</protein>
<reference evidence="1 2" key="1">
    <citation type="submission" date="2024-09" db="EMBL/GenBank/DDBJ databases">
        <title>Chromosome-scale assembly of Riccia fluitans.</title>
        <authorList>
            <person name="Paukszto L."/>
            <person name="Sawicki J."/>
            <person name="Karawczyk K."/>
            <person name="Piernik-Szablinska J."/>
            <person name="Szczecinska M."/>
            <person name="Mazdziarz M."/>
        </authorList>
    </citation>
    <scope>NUCLEOTIDE SEQUENCE [LARGE SCALE GENOMIC DNA]</scope>
    <source>
        <strain evidence="1">Rf_01</strain>
        <tissue evidence="1">Aerial parts of the thallus</tissue>
    </source>
</reference>
<name>A0ABD1YXV8_9MARC</name>
<evidence type="ECO:0000313" key="1">
    <source>
        <dbReference type="EMBL" id="KAL2634614.1"/>
    </source>
</evidence>
<dbReference type="EMBL" id="JBHFFA010000003">
    <property type="protein sequence ID" value="KAL2634614.1"/>
    <property type="molecule type" value="Genomic_DNA"/>
</dbReference>
<proteinExistence type="predicted"/>
<dbReference type="Proteomes" id="UP001605036">
    <property type="component" value="Unassembled WGS sequence"/>
</dbReference>